<dbReference type="Pfam" id="PF01839">
    <property type="entry name" value="FG-GAP"/>
    <property type="match status" value="1"/>
</dbReference>
<dbReference type="Gene3D" id="2.60.40.10">
    <property type="entry name" value="Immunoglobulins"/>
    <property type="match status" value="4"/>
</dbReference>
<accession>A0A6M5YY54</accession>
<gene>
    <name evidence="2" type="ORF">FTUN_5751</name>
</gene>
<dbReference type="InterPro" id="IPR028994">
    <property type="entry name" value="Integrin_alpha_N"/>
</dbReference>
<keyword evidence="1" id="KW-0732">Signal</keyword>
<dbReference type="Gene3D" id="2.130.10.130">
    <property type="entry name" value="Integrin alpha, N-terminal"/>
    <property type="match status" value="1"/>
</dbReference>
<dbReference type="SUPFAM" id="SSF69318">
    <property type="entry name" value="Integrin alpha N-terminal domain"/>
    <property type="match status" value="1"/>
</dbReference>
<evidence type="ECO:0000313" key="3">
    <source>
        <dbReference type="Proteomes" id="UP000503447"/>
    </source>
</evidence>
<proteinExistence type="predicted"/>
<dbReference type="InterPro" id="IPR013783">
    <property type="entry name" value="Ig-like_fold"/>
</dbReference>
<protein>
    <submittedName>
        <fullName evidence="2">Uncharacterized protein</fullName>
    </submittedName>
</protein>
<dbReference type="EMBL" id="CP053452">
    <property type="protein sequence ID" value="QJW98171.1"/>
    <property type="molecule type" value="Genomic_DNA"/>
</dbReference>
<dbReference type="KEGG" id="ftj:FTUN_5751"/>
<reference evidence="3" key="1">
    <citation type="submission" date="2020-05" db="EMBL/GenBank/DDBJ databases">
        <title>Frigoriglobus tundricola gen. nov., sp. nov., a psychrotolerant cellulolytic planctomycete of the family Gemmataceae with two divergent copies of 16S rRNA gene.</title>
        <authorList>
            <person name="Kulichevskaya I.S."/>
            <person name="Ivanova A.A."/>
            <person name="Naumoff D.G."/>
            <person name="Beletsky A.V."/>
            <person name="Rijpstra W.I.C."/>
            <person name="Sinninghe Damste J.S."/>
            <person name="Mardanov A.V."/>
            <person name="Ravin N.V."/>
            <person name="Dedysh S.N."/>
        </authorList>
    </citation>
    <scope>NUCLEOTIDE SEQUENCE [LARGE SCALE GENOMIC DNA]</scope>
    <source>
        <strain evidence="3">PL17</strain>
    </source>
</reference>
<evidence type="ECO:0000256" key="1">
    <source>
        <dbReference type="ARBA" id="ARBA00022729"/>
    </source>
</evidence>
<dbReference type="Proteomes" id="UP000503447">
    <property type="component" value="Chromosome"/>
</dbReference>
<dbReference type="InterPro" id="IPR011050">
    <property type="entry name" value="Pectin_lyase_fold/virulence"/>
</dbReference>
<dbReference type="InterPro" id="IPR013517">
    <property type="entry name" value="FG-GAP"/>
</dbReference>
<dbReference type="Pfam" id="PF12951">
    <property type="entry name" value="PATR"/>
    <property type="match status" value="4"/>
</dbReference>
<name>A0A6M5YY54_9BACT</name>
<keyword evidence="3" id="KW-1185">Reference proteome</keyword>
<dbReference type="InterPro" id="IPR013425">
    <property type="entry name" value="Autotrns_rpt"/>
</dbReference>
<organism evidence="2 3">
    <name type="scientific">Frigoriglobus tundricola</name>
    <dbReference type="NCBI Taxonomy" id="2774151"/>
    <lineage>
        <taxon>Bacteria</taxon>
        <taxon>Pseudomonadati</taxon>
        <taxon>Planctomycetota</taxon>
        <taxon>Planctomycetia</taxon>
        <taxon>Gemmatales</taxon>
        <taxon>Gemmataceae</taxon>
        <taxon>Frigoriglobus</taxon>
    </lineage>
</organism>
<sequence>MFSFLSKLRHISRPSSLRQVPRRPRGWPREPLALLVLEDRLTPTTLHWLGAAGANGNLWSVASNWAENQAPTSGSTLVFDTTTTGFSATTNGFAPTNDIAGLAGLTVVVNDASAAGDFAISGDALGLTTTGIGIESTLSVGTAAAINNPIALAANTTVDVGLGALTLGGVVSGGFSLTESGSPAGTLTLNAANTYTGGTVLAGGTVSVNTSTSLGTGTLTFEGGTLANAAAFLNLANPFVVNAPSTIGGGSFLTLSGDGTLNANLSLTNSGFLTLDGALSGNGGLIENGGIGSTTLGGTAANTFTGGTNILSGGVSLQKSAGVNALESPVTIVGGSGNLTLNASDQLNGNVSVSLGAGGSFNTNSQTDSVLSVSGAGTLNTGGNAGAGLTITGGGTQLLAAQVTGSGFLTYDGSGSLTLGGTSSSYTGTLTVAAGTLLVSANFSGATVAVTGGVLGGTGVVKSVTATGGTLAPTTGGTVSTFSTATGANATSLNGATFQVDLTAQTSDQLVLGTNATLNLTGATLALNATGATLGSEYQIVTSPTGGLSGTFNGLANGATLTVAGQTFQISYTANAVTLTKVGATTPTTLHWTGAASSNWSAAGNWEEGAAPVSGDTLVFDTTTAGFAATTAAFAPTNDITGLTGLTVVVNDASAAGDFAISGDALGLTTTGIGIESTLSVGTAAAINNPIALAANTTVDVGLGALTLGGVVSGGFSLTESGSPAGTLTLNAANTYTGGTVLAGGTVSVNTSTSLGTGTLTFEGGTLANAAAFLNLANPFVVNAPSTIGGGSFLTLSGDGTLNANLSLTNSGFLTLDGALSGNGGLIENGFPGNTILGGTAANTFTGTTTIISGTLEVDKTPGVQALSSPLIVIGGGAFPTLSWSANNQLNGTVSILSFGHLATNGNSDSVSGLNGTGSIDTGSTATAGLTVTGGGSNTVTGAVTGSGLLTYNGTGYLLLAGASSSYTGKLTAAQGALFVAADFSGASGVASGSGALGGTGIVGTLASGGTGAINLGGSSVGGTLSTKGGSGLASALAGETLQVDLTDLGPSDQLVVGDAATLSLTNVALGVNVLHSTAGAVFTIVSSATGGISGTFLGLPDGSTVTAGGRSFVIHYTATAVTLTDGQGGITLSPSALPAGEVGLSYNQSITSSGGSGTVTLAVSGVTNTTGLTISGSGTGSITVSGTPTSSGTVTFTVTPTDSNGTGSGKVYSFTVNPAVALTPATLPAGEVGVSYSQSVTPSGGSGAVTLAVSGVTNTTGLTISGSGTGTITLSGAPTSAGTVTFTVTPTDSSGTGTGTVYSFTVSPAVVLTPATLPVAALGLPYNQSITSSGGSGAVTLAVSGVTNTTGLTISGSGTGAITLSGTPTASGTVTFTVTPTDSNGTGSGKVYSITVGPAPVLTPPALPAAEVGLSYNQTVTSAGGVGAVALAVSGVTNTTGLTISGSGTETITISGTPTSSGTVTFTVTPAAGTAIVYSFVVRAKPLIAAATAGAGSGTVTVYDPLSGALVAQFQPFGAYAGGVKVAVGDVNGDGYSDLIVMAGPGALNGLVEIYSGRDLSLMSTYFAFPGYQGAFNIAAGDLTGNGVADVIFSTATGGDFVFAYAGASNTFIVPVFSAFGGFTGGVTIAAGDLTGIGRDEIIVGTASQVGAAGVFNQYGQLLQPYYFAPIPMNGVNVAAGDLNDSGHDDLIFGAKDSTLVLTYDGESQGLMGYFFALPGQPYGVTVATVDPTGDGYADLVIGFTGNVSAIALFTGLSFQLADVYGQPSGAGGVNVAGSA</sequence>
<dbReference type="SUPFAM" id="SSF51126">
    <property type="entry name" value="Pectin lyase-like"/>
    <property type="match status" value="2"/>
</dbReference>
<evidence type="ECO:0000313" key="2">
    <source>
        <dbReference type="EMBL" id="QJW98171.1"/>
    </source>
</evidence>
<dbReference type="NCBIfam" id="TIGR02601">
    <property type="entry name" value="autotrns_rpt"/>
    <property type="match status" value="3"/>
</dbReference>